<evidence type="ECO:0000259" key="19">
    <source>
        <dbReference type="PROSITE" id="PS50011"/>
    </source>
</evidence>
<dbReference type="SMART" id="SM00369">
    <property type="entry name" value="LRR_TYP"/>
    <property type="match status" value="3"/>
</dbReference>
<dbReference type="InterPro" id="IPR008271">
    <property type="entry name" value="Ser/Thr_kinase_AS"/>
</dbReference>
<evidence type="ECO:0000256" key="11">
    <source>
        <dbReference type="ARBA" id="ARBA00022777"/>
    </source>
</evidence>
<dbReference type="InterPro" id="IPR000719">
    <property type="entry name" value="Prot_kinase_dom"/>
</dbReference>
<evidence type="ECO:0000256" key="2">
    <source>
        <dbReference type="ARBA" id="ARBA00022448"/>
    </source>
</evidence>
<dbReference type="InterPro" id="IPR005018">
    <property type="entry name" value="DOMON_domain"/>
</dbReference>
<dbReference type="CDD" id="cd14066">
    <property type="entry name" value="STKc_IRAK"/>
    <property type="match status" value="1"/>
</dbReference>
<dbReference type="CDD" id="cd09629">
    <property type="entry name" value="DOMON_CIL1_like"/>
    <property type="match status" value="1"/>
</dbReference>
<dbReference type="Pfam" id="PF04526">
    <property type="entry name" value="DUF568"/>
    <property type="match status" value="1"/>
</dbReference>
<dbReference type="FunFam" id="3.80.10.10:FF:000383">
    <property type="entry name" value="Leucine-rich repeat receptor protein kinase EMS1"/>
    <property type="match status" value="1"/>
</dbReference>
<keyword evidence="2" id="KW-0813">Transport</keyword>
<keyword evidence="16" id="KW-0675">Receptor</keyword>
<dbReference type="SMART" id="SM00220">
    <property type="entry name" value="S_TKc"/>
    <property type="match status" value="1"/>
</dbReference>
<name>A0A8T1XH52_9BRAS</name>
<gene>
    <name evidence="23" type="ORF">ISN45_Aa08g010720</name>
</gene>
<evidence type="ECO:0000256" key="14">
    <source>
        <dbReference type="ARBA" id="ARBA00022989"/>
    </source>
</evidence>
<comment type="subcellular location">
    <subcellularLocation>
        <location evidence="1">Membrane</location>
        <topology evidence="1">Single-pass membrane protein</topology>
    </subcellularLocation>
</comment>
<evidence type="ECO:0000256" key="15">
    <source>
        <dbReference type="ARBA" id="ARBA00023136"/>
    </source>
</evidence>
<dbReference type="Pfam" id="PF08387">
    <property type="entry name" value="FBD"/>
    <property type="match status" value="1"/>
</dbReference>
<evidence type="ECO:0000313" key="23">
    <source>
        <dbReference type="EMBL" id="KAG7533442.1"/>
    </source>
</evidence>
<dbReference type="Pfam" id="PF13855">
    <property type="entry name" value="LRR_8"/>
    <property type="match status" value="1"/>
</dbReference>
<feature type="transmembrane region" description="Helical" evidence="18">
    <location>
        <begin position="700"/>
        <end position="718"/>
    </location>
</feature>
<feature type="domain" description="DOMON" evidence="21">
    <location>
        <begin position="466"/>
        <end position="581"/>
    </location>
</feature>
<organism evidence="23 24">
    <name type="scientific">Arabidopsis thaliana x Arabidopsis arenosa</name>
    <dbReference type="NCBI Taxonomy" id="1240361"/>
    <lineage>
        <taxon>Eukaryota</taxon>
        <taxon>Viridiplantae</taxon>
        <taxon>Streptophyta</taxon>
        <taxon>Embryophyta</taxon>
        <taxon>Tracheophyta</taxon>
        <taxon>Spermatophyta</taxon>
        <taxon>Magnoliopsida</taxon>
        <taxon>eudicotyledons</taxon>
        <taxon>Gunneridae</taxon>
        <taxon>Pentapetalae</taxon>
        <taxon>rosids</taxon>
        <taxon>malvids</taxon>
        <taxon>Brassicales</taxon>
        <taxon>Brassicaceae</taxon>
        <taxon>Camelineae</taxon>
        <taxon>Arabidopsis</taxon>
    </lineage>
</organism>
<dbReference type="InterPro" id="IPR001810">
    <property type="entry name" value="F-box_dom"/>
</dbReference>
<dbReference type="GO" id="GO:0016020">
    <property type="term" value="C:membrane"/>
    <property type="evidence" value="ECO:0007669"/>
    <property type="project" value="UniProtKB-SubCell"/>
</dbReference>
<keyword evidence="8" id="KW-0732">Signal</keyword>
<evidence type="ECO:0000256" key="3">
    <source>
        <dbReference type="ARBA" id="ARBA00022527"/>
    </source>
</evidence>
<protein>
    <submittedName>
        <fullName evidence="23">FBD domain</fullName>
    </submittedName>
</protein>
<dbReference type="Proteomes" id="UP000694240">
    <property type="component" value="Chromosome 13"/>
</dbReference>
<feature type="transmembrane region" description="Helical" evidence="18">
    <location>
        <begin position="730"/>
        <end position="750"/>
    </location>
</feature>
<feature type="domain" description="Cytochrome b561" evidence="22">
    <location>
        <begin position="588"/>
        <end position="789"/>
    </location>
</feature>
<dbReference type="CDD" id="cd08760">
    <property type="entry name" value="Cyt_b561_FRRS1_like"/>
    <property type="match status" value="1"/>
</dbReference>
<keyword evidence="6" id="KW-0808">Transferase</keyword>
<evidence type="ECO:0000256" key="9">
    <source>
        <dbReference type="ARBA" id="ARBA00022737"/>
    </source>
</evidence>
<evidence type="ECO:0000256" key="16">
    <source>
        <dbReference type="ARBA" id="ARBA00023170"/>
    </source>
</evidence>
<keyword evidence="3" id="KW-0723">Serine/threonine-protein kinase</keyword>
<dbReference type="GO" id="GO:0004674">
    <property type="term" value="F:protein serine/threonine kinase activity"/>
    <property type="evidence" value="ECO:0007669"/>
    <property type="project" value="UniProtKB-KW"/>
</dbReference>
<comment type="caution">
    <text evidence="23">The sequence shown here is derived from an EMBL/GenBank/DDBJ whole genome shotgun (WGS) entry which is preliminary data.</text>
</comment>
<keyword evidence="9" id="KW-0677">Repeat</keyword>
<dbReference type="InterPro" id="IPR024788">
    <property type="entry name" value="Malectin-like_Carb-bd_dom"/>
</dbReference>
<keyword evidence="10 17" id="KW-0547">Nucleotide-binding</keyword>
<dbReference type="CDD" id="cd22160">
    <property type="entry name" value="F-box_AtFBL13-like"/>
    <property type="match status" value="1"/>
</dbReference>
<dbReference type="SMART" id="SM00579">
    <property type="entry name" value="FBD"/>
    <property type="match status" value="1"/>
</dbReference>
<dbReference type="GO" id="GO:0005524">
    <property type="term" value="F:ATP binding"/>
    <property type="evidence" value="ECO:0007669"/>
    <property type="project" value="UniProtKB-UniRule"/>
</dbReference>
<dbReference type="InterPro" id="IPR053781">
    <property type="entry name" value="F-box_AtFBL13-like"/>
</dbReference>
<keyword evidence="11" id="KW-0418">Kinase</keyword>
<keyword evidence="7 18" id="KW-0812">Transmembrane</keyword>
<feature type="transmembrane region" description="Helical" evidence="18">
    <location>
        <begin position="1348"/>
        <end position="1372"/>
    </location>
</feature>
<dbReference type="EMBL" id="JAEFBK010000013">
    <property type="protein sequence ID" value="KAG7533442.1"/>
    <property type="molecule type" value="Genomic_DNA"/>
</dbReference>
<evidence type="ECO:0000256" key="4">
    <source>
        <dbReference type="ARBA" id="ARBA00022553"/>
    </source>
</evidence>
<dbReference type="InterPro" id="IPR006566">
    <property type="entry name" value="FBD"/>
</dbReference>
<dbReference type="PROSITE" id="PS50181">
    <property type="entry name" value="FBOX"/>
    <property type="match status" value="1"/>
</dbReference>
<evidence type="ECO:0000259" key="20">
    <source>
        <dbReference type="PROSITE" id="PS50181"/>
    </source>
</evidence>
<keyword evidence="4" id="KW-0597">Phosphoprotein</keyword>
<dbReference type="PROSITE" id="PS50939">
    <property type="entry name" value="CYTOCHROME_B561"/>
    <property type="match status" value="1"/>
</dbReference>
<dbReference type="Pfam" id="PF00069">
    <property type="entry name" value="Pkinase"/>
    <property type="match status" value="1"/>
</dbReference>
<reference evidence="23 24" key="1">
    <citation type="submission" date="2020-12" db="EMBL/GenBank/DDBJ databases">
        <title>Concerted genomic and epigenomic changes stabilize Arabidopsis allopolyploids.</title>
        <authorList>
            <person name="Chen Z."/>
        </authorList>
    </citation>
    <scope>NUCLEOTIDE SEQUENCE [LARGE SCALE GENOMIC DNA]</scope>
    <source>
        <strain evidence="23">Allo738</strain>
        <tissue evidence="23">Leaf</tissue>
    </source>
</reference>
<evidence type="ECO:0000259" key="21">
    <source>
        <dbReference type="PROSITE" id="PS50836"/>
    </source>
</evidence>
<sequence>MSKKICSTISELPEDLLLKILSFLSTKHAVVTSLLSKQWKFLWTKMPRLVYDVCDHKDHTSFEQFIDKSLFLHQHHVLESLYFRLNSMVKIGPWISRVFHYHHCYLRELQIDAGAAYTPIPHELFTCKTLVVFKLQGESIKVEGLTTVCLPSLRTLHTDHSLLFAYVPLKMLLSNCNLLTDLKIICKSGLCFFKFDVSWCKRLVALKLEGLMDVISLSSSSAVCLPFLNTLHVTHIWKLNNDFFCRLLSNCPLLSDLTLLEKTSNVMLDLNIVLPCLQRLSIITKFNSSTHLCSLLENCIRKLAIIAPSFKYFSIQEDMSLSILIPFYVRVRLGDPSKLEVYRLTLNVYRWDTPSFVPECLLSSLEALEWRRYTGKDRDKGLMSYLLNHAIRLKTVKIFSDVENKQQIVEDSGGARIVFNWVVLCFLFVIAPYFTRATTDGVRARCDSKQFRNGKHFRSCIDLPVLDSYLHFSYVRETGVLDVAYRHTNVESSSWIAWGINPTSKGMLGAQTLLAYRNSTSGFMRAYTSSIKDYSTKLQEGPLSFHVTQLSAEFLNGEMTIFATIVLPSNTTVVNHLWQDGPLKEGDRLGMHAMNRDHLKSMATLDLLSGQVTTAKAANDNMLLVKNIHGLVNAVCWGIFMPIGVMAARYMKTYKGPDPTWFYIHIFFQTTGYFGGLLGGLGTAIYMAKHTGMRSTPHTVIGIFLFALGFLQILALKARPDKNHKYRKYWNWYHHTVGYVVIVLSVYNIYKGLAILQPGSSWKIAYSTIIGVIGLFAIVMEILQFTKRWGGLFCKKSKDLEADQTACIDVYGFWVLGFSNPDGFLSLSCGGSSYTAAFNISWVSDNDYIETGNTTTVTYIEGNSTSSVPIRFFPDFQGRQCYNLPVRKDLSSVLIRATFVYRNYDSQNSPPAFHVSLGRRITSTVDLRTNDPWIEELVWPVNNDSLLLCLLAIKGRGIPVISSLEVRPLPLGAYRNSLEGSPNIILRRSYRINSGYTNGTIRYPSDPFDRIWDPDQSFAPFHASWSFNGLTKFTSFNITENPPDSVLETARILARKDSLSYTFSLHTLGDYYIILYFAGILSLSPSFSVTLNDEVKQSDYTVTSSEAGTLYFTQKRVSKLNITLGKIKFNPQVNALEVYEILQIPAEASSTTVSALKVIEQFTGQDLGWQDDPCTPLPWNYIKCEGNRVTSLFLSQINLRSISPTFGDLLDLKTLDLHNTSLTGAIQNLGSLKDLQKLNLSFNQLKAFGSELEDLVNLEVLDLQNNSLQGSVPETLGKLKKLRLLNLENNNLVGPLPQSLNRTDLEVRITGNPCLSFTSLSCNNVSSTIDTPQVTIPINKKHKKQNRIAILLGVSGGALFVPFLVFVFMSIFTRRQRNKERDITRAQLKMQNWNTSRIFSHKEIKSATRNFKEVIGRGSFGAVYRGKLPDGKQVAVKVRFDRTQLGADSFINEVHLLSQIRHQNLVSFEGFCYEPKRQILVYEYLSGGSLADHLYGPRSKRHSLNWVSRLKVAVDAAKGLDYLHNGSEPRIIHRDVKSSNILLDKDMNGKVSDFGLSKQFTKADASHITTVVKGTAGYLDPEYYSSLQLTEKSDVYSFGVVLLELICGREPLSHSGSPDSFNLVLWARPNLQAGAFEIVDDILKDTFDPASMRKAASIAIRCVERDASGRPSIAEVLTQLKEAYSLQLSYLAASAHTD</sequence>
<dbReference type="Pfam" id="PF00646">
    <property type="entry name" value="F-box"/>
    <property type="match status" value="1"/>
</dbReference>
<evidence type="ECO:0000256" key="7">
    <source>
        <dbReference type="ARBA" id="ARBA00022692"/>
    </source>
</evidence>
<dbReference type="Pfam" id="PF12819">
    <property type="entry name" value="Malectin_like"/>
    <property type="match status" value="1"/>
</dbReference>
<keyword evidence="15 18" id="KW-0472">Membrane</keyword>
<evidence type="ECO:0000256" key="17">
    <source>
        <dbReference type="PROSITE-ProRule" id="PRU10141"/>
    </source>
</evidence>
<dbReference type="InterPro" id="IPR017441">
    <property type="entry name" value="Protein_kinase_ATP_BS"/>
</dbReference>
<dbReference type="InterPro" id="IPR045265">
    <property type="entry name" value="AIR12_DOMON"/>
</dbReference>
<keyword evidence="14 18" id="KW-1133">Transmembrane helix</keyword>
<proteinExistence type="predicted"/>
<dbReference type="InterPro" id="IPR001611">
    <property type="entry name" value="Leu-rich_rpt"/>
</dbReference>
<dbReference type="InterPro" id="IPR006593">
    <property type="entry name" value="Cyt_b561/ferric_Rdtase_TM"/>
</dbReference>
<evidence type="ECO:0000256" key="12">
    <source>
        <dbReference type="ARBA" id="ARBA00022840"/>
    </source>
</evidence>
<feature type="transmembrane region" description="Helical" evidence="18">
    <location>
        <begin position="662"/>
        <end position="688"/>
    </location>
</feature>
<evidence type="ECO:0000256" key="1">
    <source>
        <dbReference type="ARBA" id="ARBA00004167"/>
    </source>
</evidence>
<keyword evidence="12 17" id="KW-0067">ATP-binding</keyword>
<evidence type="ECO:0000256" key="6">
    <source>
        <dbReference type="ARBA" id="ARBA00022679"/>
    </source>
</evidence>
<dbReference type="FunFam" id="3.30.200.20:FF:000178">
    <property type="entry name" value="serine/threonine-protein kinase PBS1-like"/>
    <property type="match status" value="1"/>
</dbReference>
<accession>A0A8T1XH52</accession>
<feature type="transmembrane region" description="Helical" evidence="18">
    <location>
        <begin position="631"/>
        <end position="650"/>
    </location>
</feature>
<evidence type="ECO:0000256" key="5">
    <source>
        <dbReference type="ARBA" id="ARBA00022614"/>
    </source>
</evidence>
<keyword evidence="5" id="KW-0433">Leucine-rich repeat</keyword>
<dbReference type="FunFam" id="1.10.510.10:FF:000146">
    <property type="entry name" value="LRR receptor-like serine/threonine-protein kinase IOS1"/>
    <property type="match status" value="1"/>
</dbReference>
<feature type="transmembrane region" description="Helical" evidence="18">
    <location>
        <begin position="417"/>
        <end position="435"/>
    </location>
</feature>
<evidence type="ECO:0000256" key="10">
    <source>
        <dbReference type="ARBA" id="ARBA00022741"/>
    </source>
</evidence>
<evidence type="ECO:0000256" key="13">
    <source>
        <dbReference type="ARBA" id="ARBA00022982"/>
    </source>
</evidence>
<dbReference type="PROSITE" id="PS00108">
    <property type="entry name" value="PROTEIN_KINASE_ST"/>
    <property type="match status" value="1"/>
</dbReference>
<evidence type="ECO:0000259" key="22">
    <source>
        <dbReference type="PROSITE" id="PS50939"/>
    </source>
</evidence>
<dbReference type="PANTHER" id="PTHR45631:SF21">
    <property type="entry name" value="PROTEIN KINASE DOMAIN-CONTAINING PROTEIN"/>
    <property type="match status" value="1"/>
</dbReference>
<dbReference type="PROSITE" id="PS50836">
    <property type="entry name" value="DOMON"/>
    <property type="match status" value="1"/>
</dbReference>
<dbReference type="PROSITE" id="PS00107">
    <property type="entry name" value="PROTEIN_KINASE_ATP"/>
    <property type="match status" value="1"/>
</dbReference>
<dbReference type="PANTHER" id="PTHR45631">
    <property type="entry name" value="OS07G0107800 PROTEIN-RELATED"/>
    <property type="match status" value="1"/>
</dbReference>
<dbReference type="InterPro" id="IPR003591">
    <property type="entry name" value="Leu-rich_rpt_typical-subtyp"/>
</dbReference>
<evidence type="ECO:0000256" key="8">
    <source>
        <dbReference type="ARBA" id="ARBA00022729"/>
    </source>
</evidence>
<keyword evidence="13" id="KW-0249">Electron transport</keyword>
<feature type="binding site" evidence="17">
    <location>
        <position position="1437"/>
    </location>
    <ligand>
        <name>ATP</name>
        <dbReference type="ChEBI" id="CHEBI:30616"/>
    </ligand>
</feature>
<evidence type="ECO:0000313" key="24">
    <source>
        <dbReference type="Proteomes" id="UP000694240"/>
    </source>
</evidence>
<feature type="transmembrane region" description="Helical" evidence="18">
    <location>
        <begin position="762"/>
        <end position="783"/>
    </location>
</feature>
<feature type="domain" description="Protein kinase" evidence="19">
    <location>
        <begin position="1409"/>
        <end position="1691"/>
    </location>
</feature>
<dbReference type="PROSITE" id="PS50011">
    <property type="entry name" value="PROTEIN_KINASE_DOM"/>
    <property type="match status" value="1"/>
</dbReference>
<feature type="domain" description="F-box" evidence="20">
    <location>
        <begin position="6"/>
        <end position="65"/>
    </location>
</feature>
<evidence type="ECO:0000256" key="18">
    <source>
        <dbReference type="SAM" id="Phobius"/>
    </source>
</evidence>
<keyword evidence="24" id="KW-1185">Reference proteome</keyword>
<dbReference type="SMART" id="SM00665">
    <property type="entry name" value="B561"/>
    <property type="match status" value="1"/>
</dbReference>
<dbReference type="SMART" id="SM00256">
    <property type="entry name" value="FBOX"/>
    <property type="match status" value="1"/>
</dbReference>